<gene>
    <name evidence="2" type="ORF">FKW77_003641</name>
</gene>
<feature type="compositionally biased region" description="Polar residues" evidence="1">
    <location>
        <begin position="2503"/>
        <end position="2516"/>
    </location>
</feature>
<dbReference type="Proteomes" id="UP000316270">
    <property type="component" value="Chromosome 11"/>
</dbReference>
<feature type="region of interest" description="Disordered" evidence="1">
    <location>
        <begin position="2492"/>
        <end position="2967"/>
    </location>
</feature>
<proteinExistence type="predicted"/>
<feature type="compositionally biased region" description="Low complexity" evidence="1">
    <location>
        <begin position="3236"/>
        <end position="3251"/>
    </location>
</feature>
<name>A0A517LF90_9PEZI</name>
<feature type="compositionally biased region" description="Low complexity" evidence="1">
    <location>
        <begin position="3130"/>
        <end position="3142"/>
    </location>
</feature>
<feature type="compositionally biased region" description="Low complexity" evidence="1">
    <location>
        <begin position="3264"/>
        <end position="3274"/>
    </location>
</feature>
<dbReference type="InterPro" id="IPR022124">
    <property type="entry name" value="DUF3659"/>
</dbReference>
<feature type="compositionally biased region" description="Pro residues" evidence="1">
    <location>
        <begin position="2865"/>
        <end position="2875"/>
    </location>
</feature>
<keyword evidence="3" id="KW-1185">Reference proteome</keyword>
<feature type="compositionally biased region" description="Basic and acidic residues" evidence="1">
    <location>
        <begin position="2027"/>
        <end position="2036"/>
    </location>
</feature>
<feature type="compositionally biased region" description="Basic and acidic residues" evidence="1">
    <location>
        <begin position="2774"/>
        <end position="2837"/>
    </location>
</feature>
<feature type="compositionally biased region" description="Polar residues" evidence="1">
    <location>
        <begin position="3170"/>
        <end position="3182"/>
    </location>
</feature>
<feature type="region of interest" description="Disordered" evidence="1">
    <location>
        <begin position="164"/>
        <end position="286"/>
    </location>
</feature>
<feature type="region of interest" description="Disordered" evidence="1">
    <location>
        <begin position="1932"/>
        <end position="1961"/>
    </location>
</feature>
<feature type="compositionally biased region" description="Basic and acidic residues" evidence="1">
    <location>
        <begin position="180"/>
        <end position="197"/>
    </location>
</feature>
<feature type="compositionally biased region" description="Low complexity" evidence="1">
    <location>
        <begin position="3311"/>
        <end position="3330"/>
    </location>
</feature>
<feature type="compositionally biased region" description="Low complexity" evidence="1">
    <location>
        <begin position="2544"/>
        <end position="2553"/>
    </location>
</feature>
<feature type="region of interest" description="Disordered" evidence="1">
    <location>
        <begin position="1051"/>
        <end position="1080"/>
    </location>
</feature>
<feature type="compositionally biased region" description="Pro residues" evidence="1">
    <location>
        <begin position="1735"/>
        <end position="1748"/>
    </location>
</feature>
<feature type="compositionally biased region" description="Basic and acidic residues" evidence="1">
    <location>
        <begin position="2738"/>
        <end position="2754"/>
    </location>
</feature>
<organism evidence="2 3">
    <name type="scientific">Venturia effusa</name>
    <dbReference type="NCBI Taxonomy" id="50376"/>
    <lineage>
        <taxon>Eukaryota</taxon>
        <taxon>Fungi</taxon>
        <taxon>Dikarya</taxon>
        <taxon>Ascomycota</taxon>
        <taxon>Pezizomycotina</taxon>
        <taxon>Dothideomycetes</taxon>
        <taxon>Pleosporomycetidae</taxon>
        <taxon>Venturiales</taxon>
        <taxon>Venturiaceae</taxon>
        <taxon>Venturia</taxon>
    </lineage>
</organism>
<feature type="compositionally biased region" description="Acidic residues" evidence="1">
    <location>
        <begin position="866"/>
        <end position="876"/>
    </location>
</feature>
<feature type="compositionally biased region" description="Basic and acidic residues" evidence="1">
    <location>
        <begin position="3692"/>
        <end position="3711"/>
    </location>
</feature>
<feature type="compositionally biased region" description="Polar residues" evidence="1">
    <location>
        <begin position="3386"/>
        <end position="3395"/>
    </location>
</feature>
<feature type="compositionally biased region" description="Basic and acidic residues" evidence="1">
    <location>
        <begin position="223"/>
        <end position="258"/>
    </location>
</feature>
<sequence length="3919" mass="424373">MAASVAYLAGDVLEDELRKQKTPRLTTGSDNWCTHHTRDICDLEFTLACIHMQYAISSRDVKRPLLRKAENTRAAQQSVPCENFFWIPPTLPAGTPPPPYEETTAELPPDYTNTDSVALRLTQETDLPPRYVSCVARRTGSLFALDPLITPRVDLTSLHNIRAHAKKKANKSKAAAAPSSEKKSEPPGEEKTDEGDKGSGNGGSGGGGNGGNGNGGDDWGDDGWGKKDDKKGKKKKQQEEEDKKKEEEEEEAKRRADEEAAATANDEWGDADNTWGSFASKKSKKTIEKAEETVAASTNIWADNAAAPEKDDGFGFLAGTGLGTGKKKGKKSKALAEEVTPATESFQDISLNDEHDLGVPKISLSFEESAAPSKKEESSSGFGLGWGSSWSFGGIGGAKKEAEKPKSPGGWVKSTLGEFNFGFGVGSSSEAKDTSKKDDDDDDNLLPSWGTAGISTAAKKEKTSSMFGGIEEVDNTKDWGGWGSKKEDDKKSAVKSWDTWGSSTIKTDKKMSWGNFDEEEEDKVDSLPVVKEDENAGSWGSLTSKSKPKLKKGALEMTPKEDVWGWAANDGKGKTANTKDDDYWGEFASTNKDTKEEAASSAPPLSILKGLTVSANGKIENLLGEVVGELIEEDMVHASKCARMMYLCDEEGKIKNTKGKLIATAKTIGSAGEPEPAPVIELESDRPAEAPEPEQQAELPDISILDSLQVQPDGKILDHNGVEVGELIQGDAKAINKKKFACNTRGEFRDKKWNLLGQARVLPTSLGTVAENAPEPDQVVEDVVLEDTKGSELPDISILQGLKLEADGKLLNDGGIAVGELIDGDAPLIIRRKYACTAEGTFVDKKLRVVGRCQTLPVPITNMPNDEPEPEKESEPDPQPSIEPEISFETPDLSILKNLPCEKDGKIMGPDGVAIGELIEGDAKVIAKRFILCDAEGVFKSGKKILGKAQVIPIEVTKAPESQAAEEVPEPGQIGEAGSTELPPLSILEGLTIEPNGTILSRDKVVVGKVVEGDAMKFASMMYDCDAEGNVINFTGLPVGKAVTIATSGAMASTDEPAENDKPMDGQEVQEAPPITAEPPPLSILKGCHIEADGSVLDTDGVVIGKVVEGDPVRFQSISAKCDGEGNVIGAKKKKVGKVQTVAPEPQPTADETTVEDETLAAEIVDNLVPETALELIDEAVSLEILDGRMIGLSGDVVDDDGNLIGRLIEGDAKKLNKAKAKCDAKGNVVDKKGKQLGKVEVVQPEKAEPPAIVDEPEKEGDVVEETVQEMVEEPVSLDILKGRTIEVSGEIFDQDFKVIGRLIEGDPKKLNKSKAKCDAEGNVIDKKGKQVGKAEVIQPETIEVSGVVDVPVEPEIPEAVEELKKEEEVSFTDAPLSLEILKGRTIEASGDILDDDMNIIGKLIDGNAKKLNKGQAKCDGEGNVMMKNKVAGKVEVIQPQLPETHAESVKEEEPTTEAPDSAAETPAISKPLTLADLENLSLDEVGDVYNNDGVLVGRLVEGSGNAKKLYAKYAYCDHEGNVWGNDEKKAKGRVEVVQPEIQEIETSQADASPEPEQPASKPITLEDLEGRTIELNGDILNDDGQVIGKLVKGFADKLFKAKAKCDDNGGVFHKDKKVGSVEVVQPELSPEGPIEEVITPIPLPPEEVAEPEIQKPVTPTFALVDGRKIEKTGEVLDDDGNVIAKLSKGSGSKLFKAGATCHADGTIWAKMKQVKDATLELVLPELPEDVVPEIPAPPLPPPPPEPPIIEDEPASTEEPPSFASLAGIKVDKFGEFLDADNVLVARLATGNISKLYKAGATCDAEGKVWAKGKIDKTATVELVFQDEPEAQAPEVPEALPAPPTDDPEPEPELEKPKVSKYAKLDGLKIDKYGEIRDNNFDIIAKLVKGTGDPKKLAKEKAVCDGEGNLVIKGVIVKDAKIAFEPGFDEVEETSAAPEPEVVDQEPELIPKPEPEPETSNSKYAKLEGLKIDGFGEIMDNNWECVARLVSGNAARLSKQGATIDANGNVVVKGKVVKDAKIELEGAEEEAGKTEEIPEEAPESEIVPEPEPEAIAEPQKPDFSKAEGLKIDKHGDIMDKNSTLIAKLVEGDAKKLAKDKATCDAKGNVLVKNKIVKGARIEMQFSEEEPPKVEEPIVEEPIVEEPIVEEPIVEEPIVEEPIVEEPTVATFLDDPPAEPERPAGPSFATIEGSKIDRFGDIFDDDYNVIATLVEGDAAKLHTRGAVCGPNGTVIVKGKTAKNARVELKIQEPMADPEPEAETVENLVVEAVEEEKEDLSKFEKLVGLRIDKSGEVWDKGWNLVAKLAEGDAKSLAKDRAVCDGEGNLLVKGNIVDGAKVRLIEDFDGEVPGLGEESPAVPEVPALTLASLEGKELEEDGTIIDDNGKIIGKLVSGESKLAMLRKAKAKCDGEGNLIAKSKVVPKCKVEIVLPEPEEPAALPEPAATKEVDDWFGDDWGAPKKDKEVKKGTVKSRLAVFENADSTWGDPFATLTTKKKPEDNKSSISAGKSAVSKTKASAFDWGSSWDTPAGTKEEEEPVKEESGWGASFGWGSSKKKVEDPIDESKIMKAAVEEPKSDDSKDTSGFAFLNKKDKKKKASKNAPVEVIDDTPDVPLHESATLEETKSNAEEDPDWAFASNRVKAKKGKKGATANEDDKFARAPSPPEEEAMKAIEAPPETKKSKKSKKKATADDVELSKSTTKESAKSKASDKPNDLIDIGEGEDEDDLAPDDSASVTKEPKEAPIEEKKEEKKSSGWGAMFGFGAPAKPTLAQLRKEREERERKDKEERESAEQQEREEKERLERQRIDEERIEQERLEQEERDKALEEAAKARKEEEDMYASTTKKSKKTSKKTGKGKVVEVAPPAPPPPPPVPAQSAEKSGDEESDKDDPFAGWGSKGKSSTKKSAKKDAANEKASLSKSAKKVPEEDELLPTITNDLKSASASATKDIKTSSSTTKSATAGLSVAERIKALKGETKLKEAAALTPPVPPPPPAPPVEAKLEAKPSKDKGIDVTVESSSKKLSKKQTSSSKAAAAKLAAKKKTPEPEPEVVVLEKKPSKTKAPGGFPGSDESSYSELDDPIVAPAPEVDEEALIDLTPPTPPPEADMGAKAATKSSKKSATNKKSAKSKATSKPTKAANAVAKKIVDTSTESESETEVEQEKAAVNAEGTQGSGSTTAVDSQADGKLPTPPPDAKTMSPVKKERAKVVRSTTGGSAWGLWGVSTPKQIRDRAKQATPAPAPKASANAKPMMVRPRTARKESVSASAAAASGAESDKKTTSPPKPAKPVPKRAPTFSLFGSAPTPRKTVRAAATPRSRPQSRRTSPSRTDGTKTEGDDELPRVSSKAAKVMGIRARGGPSASRRVKSKGKLAEIAPRKEIRCSPSKENNSNTQRIGPPDPYAIDDEPVMVDNGLETYAESSPVGAKKPKGKSVAEATSSTNDDGILVDVDASEGTRGIAADSQERPFGRRSRKPSPTKRRSQSRHNPRTSSGGIMGLFSGLSRSKTVKEPRTSDPTFSASRSRRDDYGSDDGSGNRDKRMSGAFDDNFEQRQRRRRKSRRDTAVDDEGFTTDAPGATTDYEEADRQRAERRAARRAEERRNAEDARANEERAARRRERDQEKERDREARRIARAEQIRQEEEARRREEKEARRAARRIRDEERMREEEQARLDEQERIEKEERRARRRAQKERDRDRDMPRESEREDRPSGHRRKSSYMDSKRTPGDRSSRRISRADPIEYYFDPRNAGQSSQATPYLGSDKDKTSSWVESLSKDNPLPLAPEDTATVIEPTPGEEPNSTDEEEVRRKMQQRSRRRGESYRDSAAPRESNRERSDRPRDADGKRERRRRTDRGPEVAGLRSSESGDEKQRRRRSVYQDLPEEYAPRVSRRNTYQDYGFVDGDERPSQNRRASWFKKIF</sequence>
<feature type="compositionally biased region" description="Basic and acidic residues" evidence="1">
    <location>
        <begin position="3721"/>
        <end position="3739"/>
    </location>
</feature>
<feature type="compositionally biased region" description="Low complexity" evidence="1">
    <location>
        <begin position="3027"/>
        <end position="3039"/>
    </location>
</feature>
<feature type="compositionally biased region" description="Basic and acidic residues" evidence="1">
    <location>
        <begin position="3817"/>
        <end position="3845"/>
    </location>
</feature>
<dbReference type="PANTHER" id="PTHR39461:SF1">
    <property type="entry name" value="LEA DOMAIN PROTEIN (AFU_ORTHOLOGUE AFUA_8G04920)"/>
    <property type="match status" value="1"/>
</dbReference>
<feature type="compositionally biased region" description="Gly residues" evidence="1">
    <location>
        <begin position="198"/>
        <end position="217"/>
    </location>
</feature>
<feature type="region of interest" description="Disordered" evidence="1">
    <location>
        <begin position="426"/>
        <end position="554"/>
    </location>
</feature>
<feature type="compositionally biased region" description="Basic and acidic residues" evidence="1">
    <location>
        <begin position="2556"/>
        <end position="2582"/>
    </location>
</feature>
<feature type="region of interest" description="Disordered" evidence="1">
    <location>
        <begin position="2027"/>
        <end position="2064"/>
    </location>
</feature>
<feature type="compositionally biased region" description="Basic and acidic residues" evidence="1">
    <location>
        <begin position="3001"/>
        <end position="3013"/>
    </location>
</feature>
<feature type="compositionally biased region" description="Basic and acidic residues" evidence="1">
    <location>
        <begin position="3331"/>
        <end position="3342"/>
    </location>
</feature>
<feature type="region of interest" description="Disordered" evidence="1">
    <location>
        <begin position="858"/>
        <end position="887"/>
    </location>
</feature>
<feature type="region of interest" description="Disordered" evidence="1">
    <location>
        <begin position="1440"/>
        <end position="1471"/>
    </location>
</feature>
<feature type="compositionally biased region" description="Low complexity" evidence="1">
    <location>
        <begin position="2941"/>
        <end position="2963"/>
    </location>
</feature>
<dbReference type="STRING" id="50376.A0A517LF90"/>
<dbReference type="Pfam" id="PF12396">
    <property type="entry name" value="DUF3659"/>
    <property type="match status" value="16"/>
</dbReference>
<dbReference type="OrthoDB" id="3943037at2759"/>
<feature type="compositionally biased region" description="Acidic residues" evidence="1">
    <location>
        <begin position="2718"/>
        <end position="2730"/>
    </location>
</feature>
<feature type="compositionally biased region" description="Pro residues" evidence="1">
    <location>
        <begin position="2988"/>
        <end position="2998"/>
    </location>
</feature>
<dbReference type="EMBL" id="CP042195">
    <property type="protein sequence ID" value="QDS74291.1"/>
    <property type="molecule type" value="Genomic_DNA"/>
</dbReference>
<reference evidence="2 3" key="1">
    <citation type="submission" date="2019-07" db="EMBL/GenBank/DDBJ databases">
        <title>Finished genome of Venturia effusa.</title>
        <authorList>
            <person name="Young C.A."/>
            <person name="Cox M.P."/>
            <person name="Ganley A.R.D."/>
            <person name="David W.J."/>
        </authorList>
    </citation>
    <scope>NUCLEOTIDE SEQUENCE [LARGE SCALE GENOMIC DNA]</scope>
    <source>
        <strain evidence="3">albino</strain>
    </source>
</reference>
<feature type="region of interest" description="Disordered" evidence="1">
    <location>
        <begin position="1831"/>
        <end position="1857"/>
    </location>
</feature>
<evidence type="ECO:0000313" key="2">
    <source>
        <dbReference type="EMBL" id="QDS74291.1"/>
    </source>
</evidence>
<feature type="compositionally biased region" description="Basic and acidic residues" evidence="1">
    <location>
        <begin position="3523"/>
        <end position="3541"/>
    </location>
</feature>
<feature type="compositionally biased region" description="Basic and acidic residues" evidence="1">
    <location>
        <begin position="3584"/>
        <end position="3685"/>
    </location>
</feature>
<dbReference type="PANTHER" id="PTHR39461">
    <property type="entry name" value="LEA DOMAIN PROTEIN (AFU_ORTHOLOGUE AFUA_8G04920)"/>
    <property type="match status" value="1"/>
</dbReference>
<feature type="compositionally biased region" description="Basic residues" evidence="1">
    <location>
        <begin position="3469"/>
        <end position="3488"/>
    </location>
</feature>
<feature type="compositionally biased region" description="Basic and acidic residues" evidence="1">
    <location>
        <begin position="2700"/>
        <end position="2715"/>
    </location>
</feature>
<protein>
    <submittedName>
        <fullName evidence="2">Uncharacterized protein</fullName>
    </submittedName>
</protein>
<feature type="region of interest" description="Disordered" evidence="1">
    <location>
        <begin position="962"/>
        <end position="981"/>
    </location>
</feature>
<evidence type="ECO:0000256" key="1">
    <source>
        <dbReference type="SAM" id="MobiDB-lite"/>
    </source>
</evidence>
<accession>A0A517LF90</accession>
<evidence type="ECO:0000313" key="3">
    <source>
        <dbReference type="Proteomes" id="UP000316270"/>
    </source>
</evidence>
<feature type="region of interest" description="Disordered" evidence="1">
    <location>
        <begin position="367"/>
        <end position="387"/>
    </location>
</feature>
<feature type="compositionally biased region" description="Acidic residues" evidence="1">
    <location>
        <begin position="2037"/>
        <end position="2054"/>
    </location>
</feature>
<feature type="compositionally biased region" description="Basic and acidic residues" evidence="1">
    <location>
        <begin position="1445"/>
        <end position="1454"/>
    </location>
</feature>
<feature type="compositionally biased region" description="Basic residues" evidence="1">
    <location>
        <begin position="3117"/>
        <end position="3129"/>
    </location>
</feature>
<feature type="compositionally biased region" description="Basic residues" evidence="1">
    <location>
        <begin position="2846"/>
        <end position="2857"/>
    </location>
</feature>
<feature type="region of interest" description="Disordered" evidence="1">
    <location>
        <begin position="1734"/>
        <end position="1761"/>
    </location>
</feature>
<feature type="region of interest" description="Disordered" evidence="1">
    <location>
        <begin position="2979"/>
        <end position="3912"/>
    </location>
</feature>